<keyword evidence="1" id="KW-0677">Repeat</keyword>
<dbReference type="PROSITE" id="PS50297">
    <property type="entry name" value="ANK_REP_REGION"/>
    <property type="match status" value="11"/>
</dbReference>
<dbReference type="Pfam" id="PF22939">
    <property type="entry name" value="WHD_GPIID"/>
    <property type="match status" value="1"/>
</dbReference>
<organism evidence="7 8">
    <name type="scientific">Hyaloscypha variabilis (strain UAMH 11265 / GT02V1 / F)</name>
    <name type="common">Meliniomyces variabilis</name>
    <dbReference type="NCBI Taxonomy" id="1149755"/>
    <lineage>
        <taxon>Eukaryota</taxon>
        <taxon>Fungi</taxon>
        <taxon>Dikarya</taxon>
        <taxon>Ascomycota</taxon>
        <taxon>Pezizomycotina</taxon>
        <taxon>Leotiomycetes</taxon>
        <taxon>Helotiales</taxon>
        <taxon>Hyaloscyphaceae</taxon>
        <taxon>Hyaloscypha</taxon>
        <taxon>Hyaloscypha variabilis</taxon>
    </lineage>
</organism>
<dbReference type="OrthoDB" id="1577640at2759"/>
<dbReference type="Pfam" id="PF00023">
    <property type="entry name" value="Ank"/>
    <property type="match status" value="2"/>
</dbReference>
<dbReference type="PROSITE" id="PS50088">
    <property type="entry name" value="ANK_REPEAT"/>
    <property type="match status" value="12"/>
</dbReference>
<evidence type="ECO:0000313" key="8">
    <source>
        <dbReference type="Proteomes" id="UP000235786"/>
    </source>
</evidence>
<proteinExistence type="predicted"/>
<feature type="repeat" description="ANK" evidence="3">
    <location>
        <begin position="1924"/>
        <end position="1957"/>
    </location>
</feature>
<feature type="compositionally biased region" description="Basic and acidic residues" evidence="4">
    <location>
        <begin position="2218"/>
        <end position="2245"/>
    </location>
</feature>
<feature type="domain" description="Nephrocystin 3-like N-terminal" evidence="6">
    <location>
        <begin position="214"/>
        <end position="380"/>
    </location>
</feature>
<feature type="repeat" description="ANK" evidence="3">
    <location>
        <begin position="1459"/>
        <end position="1491"/>
    </location>
</feature>
<dbReference type="Pfam" id="PF24883">
    <property type="entry name" value="NPHP3_N"/>
    <property type="match status" value="1"/>
</dbReference>
<evidence type="ECO:0000259" key="6">
    <source>
        <dbReference type="Pfam" id="PF24883"/>
    </source>
</evidence>
<feature type="domain" description="GPI inositol-deacylase winged helix" evidence="5">
    <location>
        <begin position="492"/>
        <end position="569"/>
    </location>
</feature>
<keyword evidence="2 3" id="KW-0040">ANK repeat</keyword>
<dbReference type="SMART" id="SM00248">
    <property type="entry name" value="ANK"/>
    <property type="match status" value="28"/>
</dbReference>
<evidence type="ECO:0000259" key="5">
    <source>
        <dbReference type="Pfam" id="PF22939"/>
    </source>
</evidence>
<feature type="repeat" description="ANK" evidence="3">
    <location>
        <begin position="2096"/>
        <end position="2128"/>
    </location>
</feature>
<dbReference type="SUPFAM" id="SSF52540">
    <property type="entry name" value="P-loop containing nucleoside triphosphate hydrolases"/>
    <property type="match status" value="1"/>
</dbReference>
<evidence type="ECO:0000256" key="4">
    <source>
        <dbReference type="SAM" id="MobiDB-lite"/>
    </source>
</evidence>
<feature type="repeat" description="ANK" evidence="3">
    <location>
        <begin position="1891"/>
        <end position="1923"/>
    </location>
</feature>
<dbReference type="Gene3D" id="3.40.50.300">
    <property type="entry name" value="P-loop containing nucleotide triphosphate hydrolases"/>
    <property type="match status" value="1"/>
</dbReference>
<dbReference type="Proteomes" id="UP000235786">
    <property type="component" value="Unassembled WGS sequence"/>
</dbReference>
<protein>
    <submittedName>
        <fullName evidence="7">Ankyrin</fullName>
    </submittedName>
</protein>
<dbReference type="SUPFAM" id="SSF48403">
    <property type="entry name" value="Ankyrin repeat"/>
    <property type="match status" value="5"/>
</dbReference>
<accession>A0A2J6RZJ3</accession>
<keyword evidence="8" id="KW-1185">Reference proteome</keyword>
<evidence type="ECO:0000256" key="1">
    <source>
        <dbReference type="ARBA" id="ARBA00022737"/>
    </source>
</evidence>
<feature type="repeat" description="ANK" evidence="3">
    <location>
        <begin position="1492"/>
        <end position="1524"/>
    </location>
</feature>
<feature type="repeat" description="ANK" evidence="3">
    <location>
        <begin position="910"/>
        <end position="942"/>
    </location>
</feature>
<dbReference type="InterPro" id="IPR002110">
    <property type="entry name" value="Ankyrin_rpt"/>
</dbReference>
<dbReference type="InterPro" id="IPR036770">
    <property type="entry name" value="Ankyrin_rpt-contain_sf"/>
</dbReference>
<dbReference type="InterPro" id="IPR056884">
    <property type="entry name" value="NPHP3-like_N"/>
</dbReference>
<feature type="repeat" description="ANK" evidence="3">
    <location>
        <begin position="1994"/>
        <end position="2026"/>
    </location>
</feature>
<reference evidence="7 8" key="1">
    <citation type="submission" date="2016-04" db="EMBL/GenBank/DDBJ databases">
        <title>A degradative enzymes factory behind the ericoid mycorrhizal symbiosis.</title>
        <authorList>
            <consortium name="DOE Joint Genome Institute"/>
            <person name="Martino E."/>
            <person name="Morin E."/>
            <person name="Grelet G."/>
            <person name="Kuo A."/>
            <person name="Kohler A."/>
            <person name="Daghino S."/>
            <person name="Barry K."/>
            <person name="Choi C."/>
            <person name="Cichocki N."/>
            <person name="Clum A."/>
            <person name="Copeland A."/>
            <person name="Hainaut M."/>
            <person name="Haridas S."/>
            <person name="Labutti K."/>
            <person name="Lindquist E."/>
            <person name="Lipzen A."/>
            <person name="Khouja H.-R."/>
            <person name="Murat C."/>
            <person name="Ohm R."/>
            <person name="Olson A."/>
            <person name="Spatafora J."/>
            <person name="Veneault-Fourrey C."/>
            <person name="Henrissat B."/>
            <person name="Grigoriev I."/>
            <person name="Martin F."/>
            <person name="Perotto S."/>
        </authorList>
    </citation>
    <scope>NUCLEOTIDE SEQUENCE [LARGE SCALE GENOMIC DNA]</scope>
    <source>
        <strain evidence="7 8">F</strain>
    </source>
</reference>
<dbReference type="Pfam" id="PF12796">
    <property type="entry name" value="Ank_2"/>
    <property type="match status" value="6"/>
</dbReference>
<gene>
    <name evidence="7" type="ORF">L207DRAFT_563010</name>
</gene>
<feature type="compositionally biased region" description="Low complexity" evidence="4">
    <location>
        <begin position="2247"/>
        <end position="2262"/>
    </location>
</feature>
<evidence type="ECO:0000313" key="7">
    <source>
        <dbReference type="EMBL" id="PMD43933.1"/>
    </source>
</evidence>
<name>A0A2J6RZJ3_HYAVF</name>
<feature type="repeat" description="ANK" evidence="3">
    <location>
        <begin position="1590"/>
        <end position="1622"/>
    </location>
</feature>
<dbReference type="STRING" id="1149755.A0A2J6RZJ3"/>
<feature type="repeat" description="ANK" evidence="3">
    <location>
        <begin position="1767"/>
        <end position="1795"/>
    </location>
</feature>
<dbReference type="Gene3D" id="1.25.40.20">
    <property type="entry name" value="Ankyrin repeat-containing domain"/>
    <property type="match status" value="7"/>
</dbReference>
<sequence length="2262" mass="250887">MDPLSLSASIAGLISITDMIAGRSYKYIKEARGASKEIQKLLEEITDLFGILNSLRLVASRYQDEDFDSTMQSQHIYTCHMLLEKIKVRLDKADPSQVDESKSPFRQKASSLGRTLIWPFSSAETKGLIAEVAKQRTTLSLALAADGMNALIESLSQQKAQGEDIAEIRDNIRAQRAEQAMSLLSDERRKILDAIGSFDPSGHQNIAIKLRQPGTGVWFTEGPQFKHWLETPNAKLWLYGIPGAGKTVLMSSIVHATMNQCESTDGIAYFYCDYKDSRTQEPMIILGALVRQLVIQNSRSFGALEKFYSVYYPESGPRTGPPATPEDLCLLIQSLSGYFDEVMIIIDALDECDNDRSYVVELLASLNSNDSNIKTLFTSRLETDIELHLASYENISIAATSSDLKLYVASEIESRSRKKLLRTRDPDLKKEIMDQLVGGAEGMFRWVTCQLDYLCELNTDKGIRKALKSLPPTLFATYERILDRVNASNADTQLLVQRVLTWIVCSKVPLSTEQLLEALSISEGDTKLDHDAMPDEEGILKWCSSLVRRTPDGKRLELAHFTVEEFLLAIDSSEPNSPYARYKICVEDQDLPLAKLCLTYLLFDNFQDNQLDDEEDFDLFLEEYSFYGYASSFWAEHSIAHLEDEELLDLLKILFDPAKTGNFLCWSRCWVQTLSPSTRAELNNTETLHFAAALSLHDICEWLIGEKGRISDLDKLSSIGTPLYCVLTANNLFHVPQWSSTREFISGRSELIVTEEIRQWTLECLLDAGAKMDNVKLHPGLYMTPLSLALRMDFGWRTLLSRGAILDEDCLEVVEELGGRKVASEFLVEVSEKNLDEKVRSKYINLALEVHSTREHAVTMMSKASGVPGETSAEASSALAEAAAAGQTRVVRELLKKPEVDINFRVPELGDQTALHCASRNGHLEIVELLLEHGASLEVTDEEGITPLLDAAGAGELSVFKVLEESGSDVNAVAENGRTVLHIAAAGDSLSVLNHLALSSKLTHTLSTKTKDGRTALLCAVQDGSFDTAHSIFHKSSRSEILNKTNDGHTCLHYAVLSGNLRMVALFRDVGICHHEQTTKGFTALHYATIEGHFETNEIQTIVFCAILDHIDDVTLTAQDIFACPNLIDTRAHLQCPDGTWAIDDFISGRRIDIPTNSGKTVLQLLVSKMPFPYVNADLIEDLVSRGGIDLERRDREKKTPLIVLASRLSVSGDRGCREAMRHLLDRGVDPNARDILGRTALHYLCDSTMYSMHIYQTIIEILELELPKILGVLPPPPPPVAKKGPARPQGRIRLPPIASPRNWPSGHPRKHSSFNHNLLPTSINKPKAPPNRLHATRVDICDLKGETALQIFFKSVSKYQNTSHATDVAIGMLRMTTKAELDRQFPDGSRFFCLAIAMKNDRLIKELYKLGVDTQCRDGTPDVRSPLELFCINGVRGDVEILRELIKACKNLAECDIKGMGLIHLASDRGHLTVVKELVDGGLDINHRASDGGTALVYSVGAGHTSIVDYLLENGARIDESRTAKLYWMSSIVSRVSNVATCRLLEDRGVNDWNEQTECQLFFAQFIPGLSATRTGASETSAWISPILRRLTPLHHYALRGFVDVLRYVVEHHTDVNIDAEAEFGIRPLFLAVLGKRLSTARYLIERGAKLDGVYKPTQWTMLHLAAHIGELEMVTLLLEHGADPWARDKSGLTPSVIALQQDWEDVFSKLEEAEQSKLNDINKQSTVIRKDKISPALSDAIQKGDLKLCQQLIGRGFSIDGTCRCGCTALLKACVQGKNEIAEYLLRTGASVDGVACSREDYVPGFSLLHIAALDGEMELFKEILKRNRVAPENDVQPIHLAARKGRLGILQFLIGSAKDKKSLLAAKTPKNKEYDDLEGFGTLFSYLGQASPLHIAAKFACHEAAEYLLRAGSDLEARDEKGQTPLHTAFTKRDNNNMFGMLIKAGASLNARDNEGITPLMLAAEFNQLEVIRQLIPMIPMGLDLHAIDMDGRTALHHAVQCGQVKNAKLLIEAGLNPMKLDAFERTTVTIALYDNIEPYALENLPDIDTLRSRIRGSHLNIASFMGHESVARELLKRAPEQGIHEYVNLPCNPGTPLYSAALRGHIPIMEQLVEKGAVINLVGGPFGSPLMVACANGQFEAVTWLLKKGAEIQCTKLDGTIVTAEEAAQQHESVSSLLRRFKEHGAEALDEEVPVRTADISKLDEFMIEYKERKQKEAKEGDAKDNWKDKREKGEARDGIGRESGSSGSDSDYSGSES</sequence>
<dbReference type="InterPro" id="IPR027417">
    <property type="entry name" value="P-loop_NTPase"/>
</dbReference>
<feature type="repeat" description="ANK" evidence="3">
    <location>
        <begin position="1958"/>
        <end position="1979"/>
    </location>
</feature>
<feature type="repeat" description="ANK" evidence="3">
    <location>
        <begin position="943"/>
        <end position="975"/>
    </location>
</feature>
<dbReference type="PANTHER" id="PTHR24198">
    <property type="entry name" value="ANKYRIN REPEAT AND PROTEIN KINASE DOMAIN-CONTAINING PROTEIN"/>
    <property type="match status" value="1"/>
</dbReference>
<dbReference type="InterPro" id="IPR054471">
    <property type="entry name" value="GPIID_WHD"/>
</dbReference>
<feature type="repeat" description="ANK" evidence="3">
    <location>
        <begin position="1659"/>
        <end position="1691"/>
    </location>
</feature>
<feature type="region of interest" description="Disordered" evidence="4">
    <location>
        <begin position="2218"/>
        <end position="2262"/>
    </location>
</feature>
<evidence type="ECO:0000256" key="3">
    <source>
        <dbReference type="PROSITE-ProRule" id="PRU00023"/>
    </source>
</evidence>
<feature type="region of interest" description="Disordered" evidence="4">
    <location>
        <begin position="1280"/>
        <end position="1310"/>
    </location>
</feature>
<dbReference type="PANTHER" id="PTHR24198:SF165">
    <property type="entry name" value="ANKYRIN REPEAT-CONTAINING PROTEIN-RELATED"/>
    <property type="match status" value="1"/>
</dbReference>
<dbReference type="EMBL" id="KZ613941">
    <property type="protein sequence ID" value="PMD43933.1"/>
    <property type="molecule type" value="Genomic_DNA"/>
</dbReference>
<evidence type="ECO:0000256" key="2">
    <source>
        <dbReference type="ARBA" id="ARBA00023043"/>
    </source>
</evidence>